<feature type="region of interest" description="Disordered" evidence="2">
    <location>
        <begin position="68"/>
        <end position="103"/>
    </location>
</feature>
<sequence length="470" mass="53112">MGSPHHHLHETNHHCCCCCCSCCTIPSDPLVQAIATQLIQAQLSHSHPQSQHPQHPNLFSRHSFSQYFKQSPPQNLHNPSCQQSKHRFHQQNQQQEGEQNQRRNSVISSLCQRIDALESSLQHFSSSSSSFFSNSLRDRAARTIQTHFRAYLVRRSRTLRQLKDLALIKSRFISLKSSISDQTHFDYEDASQQATDLLLKLDSIQGFDPMIRDGKRSISRELVRFLEFIDGVLTRRRENSRKLKKSLGFSRNGNKSRVLINSDLGGDKRSLTMKLRDLDGHIGGPSRDFGDVDGNVEIEGFHHFSGNGKNPNPRSRFPHGVLVKKDKLEPKMKKSVSFAEDRNVVRAFGRPNGACSNGSARIIYGDYSIDDERVLVENLCNGIEEVGAFSRVSDDEGDDSDEDMENGGSSQISAGKQIPRRNLKIYDEVDEHHQGQNGNIVFSAPMPEKMESRADLIERENVKIELNDGP</sequence>
<feature type="region of interest" description="Disordered" evidence="2">
    <location>
        <begin position="391"/>
        <end position="419"/>
    </location>
</feature>
<reference evidence="3 4" key="1">
    <citation type="submission" date="2023-12" db="EMBL/GenBank/DDBJ databases">
        <title>A high-quality genome assembly for Dillenia turbinata (Dilleniales).</title>
        <authorList>
            <person name="Chanderbali A."/>
        </authorList>
    </citation>
    <scope>NUCLEOTIDE SEQUENCE [LARGE SCALE GENOMIC DNA]</scope>
    <source>
        <strain evidence="3">LSX21</strain>
        <tissue evidence="3">Leaf</tissue>
    </source>
</reference>
<dbReference type="PANTHER" id="PTHR33322">
    <property type="entry name" value="BAG DOMAIN CONTAINING PROTEIN, EXPRESSED"/>
    <property type="match status" value="1"/>
</dbReference>
<organism evidence="3 4">
    <name type="scientific">Dillenia turbinata</name>
    <dbReference type="NCBI Taxonomy" id="194707"/>
    <lineage>
        <taxon>Eukaryota</taxon>
        <taxon>Viridiplantae</taxon>
        <taxon>Streptophyta</taxon>
        <taxon>Embryophyta</taxon>
        <taxon>Tracheophyta</taxon>
        <taxon>Spermatophyta</taxon>
        <taxon>Magnoliopsida</taxon>
        <taxon>eudicotyledons</taxon>
        <taxon>Gunneridae</taxon>
        <taxon>Pentapetalae</taxon>
        <taxon>Dilleniales</taxon>
        <taxon>Dilleniaceae</taxon>
        <taxon>Dillenia</taxon>
    </lineage>
</organism>
<keyword evidence="4" id="KW-1185">Reference proteome</keyword>
<dbReference type="PROSITE" id="PS50096">
    <property type="entry name" value="IQ"/>
    <property type="match status" value="1"/>
</dbReference>
<proteinExistence type="predicted"/>
<dbReference type="Proteomes" id="UP001370490">
    <property type="component" value="Unassembled WGS sequence"/>
</dbReference>
<feature type="compositionally biased region" description="Polar residues" evidence="2">
    <location>
        <begin position="68"/>
        <end position="81"/>
    </location>
</feature>
<evidence type="ECO:0000256" key="1">
    <source>
        <dbReference type="ARBA" id="ARBA00023186"/>
    </source>
</evidence>
<evidence type="ECO:0008006" key="5">
    <source>
        <dbReference type="Google" id="ProtNLM"/>
    </source>
</evidence>
<dbReference type="InterPro" id="IPR040400">
    <property type="entry name" value="BAG5/6/7/8"/>
</dbReference>
<dbReference type="GO" id="GO:0006457">
    <property type="term" value="P:protein folding"/>
    <property type="evidence" value="ECO:0007669"/>
    <property type="project" value="TreeGrafter"/>
</dbReference>
<dbReference type="GO" id="GO:0009506">
    <property type="term" value="C:plasmodesma"/>
    <property type="evidence" value="ECO:0007669"/>
    <property type="project" value="TreeGrafter"/>
</dbReference>
<dbReference type="CDD" id="cd23767">
    <property type="entry name" value="IQCD"/>
    <property type="match status" value="1"/>
</dbReference>
<feature type="compositionally biased region" description="Acidic residues" evidence="2">
    <location>
        <begin position="395"/>
        <end position="405"/>
    </location>
</feature>
<name>A0AAN8VF23_9MAGN</name>
<gene>
    <name evidence="3" type="ORF">RJ641_006708</name>
</gene>
<dbReference type="AlphaFoldDB" id="A0AAN8VF23"/>
<feature type="compositionally biased region" description="Low complexity" evidence="2">
    <location>
        <begin position="90"/>
        <end position="103"/>
    </location>
</feature>
<feature type="region of interest" description="Disordered" evidence="2">
    <location>
        <begin position="428"/>
        <end position="447"/>
    </location>
</feature>
<accession>A0AAN8VF23</accession>
<evidence type="ECO:0000313" key="4">
    <source>
        <dbReference type="Proteomes" id="UP001370490"/>
    </source>
</evidence>
<evidence type="ECO:0000313" key="3">
    <source>
        <dbReference type="EMBL" id="KAK6928117.1"/>
    </source>
</evidence>
<dbReference type="EMBL" id="JBAMMX010000014">
    <property type="protein sequence ID" value="KAK6928117.1"/>
    <property type="molecule type" value="Genomic_DNA"/>
</dbReference>
<protein>
    <recommendedName>
        <fullName evidence="5">BAG domain-containing protein</fullName>
    </recommendedName>
</protein>
<comment type="caution">
    <text evidence="3">The sequence shown here is derived from an EMBL/GenBank/DDBJ whole genome shotgun (WGS) entry which is preliminary data.</text>
</comment>
<dbReference type="PANTHER" id="PTHR33322:SF18">
    <property type="entry name" value="BAG FAMILY MOLECULAR CHAPERONE REGULATOR 8, CHLOROPLASTIC"/>
    <property type="match status" value="1"/>
</dbReference>
<keyword evidence="1" id="KW-0143">Chaperone</keyword>
<evidence type="ECO:0000256" key="2">
    <source>
        <dbReference type="SAM" id="MobiDB-lite"/>
    </source>
</evidence>